<sequence length="74" mass="8833">MAYRKSDAQTQTRHRRRLQIARLEADLAYFQARLELLRAPRSANQLAQRKAFKMLAEVLARRIRRARQKVKEGR</sequence>
<accession>A0ABR5VLD4</accession>
<gene>
    <name evidence="1" type="ORF">AY586_07070</name>
</gene>
<keyword evidence="2" id="KW-1185">Reference proteome</keyword>
<dbReference type="Proteomes" id="UP000075766">
    <property type="component" value="Unassembled WGS sequence"/>
</dbReference>
<comment type="caution">
    <text evidence="1">The sequence shown here is derived from an EMBL/GenBank/DDBJ whole genome shotgun (WGS) entry which is preliminary data.</text>
</comment>
<reference evidence="1 2" key="1">
    <citation type="submission" date="2016-02" db="EMBL/GenBank/DDBJ databases">
        <title>Genome sequence of Marichromatium gracile YL-28, a purple sulfur bacterium.</title>
        <authorList>
            <person name="Zhao C."/>
            <person name="Hong X."/>
            <person name="Chen S."/>
            <person name="Yang S."/>
        </authorList>
    </citation>
    <scope>NUCLEOTIDE SEQUENCE [LARGE SCALE GENOMIC DNA]</scope>
    <source>
        <strain evidence="1 2">YL28</strain>
    </source>
</reference>
<proteinExistence type="predicted"/>
<protein>
    <recommendedName>
        <fullName evidence="3">50S ribosomal protein L29</fullName>
    </recommendedName>
</protein>
<name>A0ABR5VLD4_MARGR</name>
<evidence type="ECO:0000313" key="2">
    <source>
        <dbReference type="Proteomes" id="UP000075766"/>
    </source>
</evidence>
<dbReference type="EMBL" id="LSYU01000024">
    <property type="protein sequence ID" value="KXX66140.1"/>
    <property type="molecule type" value="Genomic_DNA"/>
</dbReference>
<dbReference type="RefSeq" id="WP_062271988.1">
    <property type="nucleotide sequence ID" value="NZ_LSYU01000024.1"/>
</dbReference>
<organism evidence="1 2">
    <name type="scientific">Marichromatium gracile</name>
    <name type="common">Chromatium gracile</name>
    <dbReference type="NCBI Taxonomy" id="1048"/>
    <lineage>
        <taxon>Bacteria</taxon>
        <taxon>Pseudomonadati</taxon>
        <taxon>Pseudomonadota</taxon>
        <taxon>Gammaproteobacteria</taxon>
        <taxon>Chromatiales</taxon>
        <taxon>Chromatiaceae</taxon>
        <taxon>Marichromatium</taxon>
    </lineage>
</organism>
<evidence type="ECO:0008006" key="3">
    <source>
        <dbReference type="Google" id="ProtNLM"/>
    </source>
</evidence>
<evidence type="ECO:0000313" key="1">
    <source>
        <dbReference type="EMBL" id="KXX66140.1"/>
    </source>
</evidence>